<gene>
    <name evidence="1" type="ORF">CEXT_109481</name>
</gene>
<name>A0AAV4WTF8_CAEEX</name>
<protein>
    <submittedName>
        <fullName evidence="1">Uncharacterized protein</fullName>
    </submittedName>
</protein>
<dbReference type="Proteomes" id="UP001054945">
    <property type="component" value="Unassembled WGS sequence"/>
</dbReference>
<accession>A0AAV4WTF8</accession>
<reference evidence="1 2" key="1">
    <citation type="submission" date="2021-06" db="EMBL/GenBank/DDBJ databases">
        <title>Caerostris extrusa draft genome.</title>
        <authorList>
            <person name="Kono N."/>
            <person name="Arakawa K."/>
        </authorList>
    </citation>
    <scope>NUCLEOTIDE SEQUENCE [LARGE SCALE GENOMIC DNA]</scope>
</reference>
<sequence length="91" mass="10507">MRSNEVVCMSMDEKHTLQSLLSGDLHFETMHECSVSTAGCLEDVFHCNDKYMWCRYFRCYQDFGFTWIPVLTSDETCSELALAITAIFSDN</sequence>
<dbReference type="AlphaFoldDB" id="A0AAV4WTF8"/>
<organism evidence="1 2">
    <name type="scientific">Caerostris extrusa</name>
    <name type="common">Bark spider</name>
    <name type="synonym">Caerostris bankana</name>
    <dbReference type="NCBI Taxonomy" id="172846"/>
    <lineage>
        <taxon>Eukaryota</taxon>
        <taxon>Metazoa</taxon>
        <taxon>Ecdysozoa</taxon>
        <taxon>Arthropoda</taxon>
        <taxon>Chelicerata</taxon>
        <taxon>Arachnida</taxon>
        <taxon>Araneae</taxon>
        <taxon>Araneomorphae</taxon>
        <taxon>Entelegynae</taxon>
        <taxon>Araneoidea</taxon>
        <taxon>Araneidae</taxon>
        <taxon>Caerostris</taxon>
    </lineage>
</organism>
<proteinExistence type="predicted"/>
<keyword evidence="2" id="KW-1185">Reference proteome</keyword>
<evidence type="ECO:0000313" key="2">
    <source>
        <dbReference type="Proteomes" id="UP001054945"/>
    </source>
</evidence>
<evidence type="ECO:0000313" key="1">
    <source>
        <dbReference type="EMBL" id="GIY85109.1"/>
    </source>
</evidence>
<dbReference type="EMBL" id="BPLR01016615">
    <property type="protein sequence ID" value="GIY85109.1"/>
    <property type="molecule type" value="Genomic_DNA"/>
</dbReference>
<comment type="caution">
    <text evidence="1">The sequence shown here is derived from an EMBL/GenBank/DDBJ whole genome shotgun (WGS) entry which is preliminary data.</text>
</comment>